<evidence type="ECO:0000313" key="8">
    <source>
        <dbReference type="EMBL" id="PWE88062.1"/>
    </source>
</evidence>
<feature type="transmembrane region" description="Helical" evidence="7">
    <location>
        <begin position="96"/>
        <end position="119"/>
    </location>
</feature>
<evidence type="ECO:0000256" key="1">
    <source>
        <dbReference type="ARBA" id="ARBA00004651"/>
    </source>
</evidence>
<reference evidence="8 9" key="1">
    <citation type="submission" date="2014-09" db="EMBL/GenBank/DDBJ databases">
        <title>Butyrate-producing bacteria isolated from human gut.</title>
        <authorList>
            <person name="Zhang Q."/>
            <person name="Zhao L."/>
        </authorList>
    </citation>
    <scope>NUCLEOTIDE SEQUENCE [LARGE SCALE GENOMIC DNA]</scope>
    <source>
        <strain evidence="8 9">21</strain>
    </source>
</reference>
<dbReference type="InterPro" id="IPR002528">
    <property type="entry name" value="MATE_fam"/>
</dbReference>
<dbReference type="AlphaFoldDB" id="A0A2V1JSX8"/>
<evidence type="ECO:0000256" key="6">
    <source>
        <dbReference type="ARBA" id="ARBA00023136"/>
    </source>
</evidence>
<dbReference type="GO" id="GO:0005886">
    <property type="term" value="C:plasma membrane"/>
    <property type="evidence" value="ECO:0007669"/>
    <property type="project" value="UniProtKB-SubCell"/>
</dbReference>
<dbReference type="NCBIfam" id="TIGR00797">
    <property type="entry name" value="matE"/>
    <property type="match status" value="1"/>
</dbReference>
<feature type="transmembrane region" description="Helical" evidence="7">
    <location>
        <begin position="235"/>
        <end position="257"/>
    </location>
</feature>
<feature type="transmembrane region" description="Helical" evidence="7">
    <location>
        <begin position="421"/>
        <end position="438"/>
    </location>
</feature>
<dbReference type="OrthoDB" id="9776324at2"/>
<keyword evidence="2" id="KW-0813">Transport</keyword>
<comment type="caution">
    <text evidence="8">The sequence shown here is derived from an EMBL/GenBank/DDBJ whole genome shotgun (WGS) entry which is preliminary data.</text>
</comment>
<accession>A0A2V1JSX8</accession>
<feature type="transmembrane region" description="Helical" evidence="7">
    <location>
        <begin position="12"/>
        <end position="31"/>
    </location>
</feature>
<dbReference type="InterPro" id="IPR052031">
    <property type="entry name" value="Membrane_Transporter-Flippase"/>
</dbReference>
<keyword evidence="3" id="KW-1003">Cell membrane</keyword>
<evidence type="ECO:0000256" key="3">
    <source>
        <dbReference type="ARBA" id="ARBA00022475"/>
    </source>
</evidence>
<dbReference type="RefSeq" id="WP_109214294.1">
    <property type="nucleotide sequence ID" value="NZ_JRFU01000003.1"/>
</dbReference>
<feature type="transmembrane region" description="Helical" evidence="7">
    <location>
        <begin position="51"/>
        <end position="76"/>
    </location>
</feature>
<feature type="transmembrane region" description="Helical" evidence="7">
    <location>
        <begin position="316"/>
        <end position="339"/>
    </location>
</feature>
<dbReference type="GO" id="GO:0042910">
    <property type="term" value="F:xenobiotic transmembrane transporter activity"/>
    <property type="evidence" value="ECO:0007669"/>
    <property type="project" value="InterPro"/>
</dbReference>
<protein>
    <submittedName>
        <fullName evidence="8">Multidrug transporter MatE</fullName>
    </submittedName>
</protein>
<dbReference type="CDD" id="cd13138">
    <property type="entry name" value="MATE_yoeA_like"/>
    <property type="match status" value="1"/>
</dbReference>
<comment type="subcellular location">
    <subcellularLocation>
        <location evidence="1">Cell membrane</location>
        <topology evidence="1">Multi-pass membrane protein</topology>
    </subcellularLocation>
</comment>
<feature type="transmembrane region" description="Helical" evidence="7">
    <location>
        <begin position="131"/>
        <end position="151"/>
    </location>
</feature>
<organism evidence="8 9">
    <name type="scientific">Eubacterium ramulus</name>
    <dbReference type="NCBI Taxonomy" id="39490"/>
    <lineage>
        <taxon>Bacteria</taxon>
        <taxon>Bacillati</taxon>
        <taxon>Bacillota</taxon>
        <taxon>Clostridia</taxon>
        <taxon>Eubacteriales</taxon>
        <taxon>Eubacteriaceae</taxon>
        <taxon>Eubacterium</taxon>
    </lineage>
</organism>
<dbReference type="Proteomes" id="UP000245288">
    <property type="component" value="Unassembled WGS sequence"/>
</dbReference>
<evidence type="ECO:0000256" key="4">
    <source>
        <dbReference type="ARBA" id="ARBA00022692"/>
    </source>
</evidence>
<dbReference type="InterPro" id="IPR048279">
    <property type="entry name" value="MdtK-like"/>
</dbReference>
<sequence length="453" mass="49419">MQLDMTKGRPLPVILKFTIPLIIGNVFQQLYNMVDTIIVGRYVGADALAAVGSTGTIMFLLTGFSQGITAGFSILISQRYGAKDENGVKRAVANGIFLSIFFTLLLTFSCLFLMKLLLTVMNTPENIFDDAYSYIMIITAGIVANIFYNLLSAYLRAVGNSKVPLFFLVFSACLNVILDLFFIIRLHMGVSGAAWATNLAQAISALLCAIYIWCKIPDLKPQRNQWKLSRIDTKNQLAAGIPMALQFAITSSGTMIMQSAINLFGSTAVAAFTATGKLQSLLMQGMIAMGQTMATYSGQNFGYGDIKRIKAGVKTALWIALIYAVAVAALMCSLLKPSLHLFFSGDVDMATMLPWAQTYAYMCSMFFIPLSTIFIFRNTMQGCGYGFLPMMGGVAELFARLVVSVAAMKILNFRLACFGDPAAWIAAAVFTGVSYLFVMRNIERKRNGNIAAS</sequence>
<keyword evidence="9" id="KW-1185">Reference proteome</keyword>
<dbReference type="PANTHER" id="PTHR43549:SF3">
    <property type="entry name" value="MULTIDRUG RESISTANCE PROTEIN YPNP-RELATED"/>
    <property type="match status" value="1"/>
</dbReference>
<keyword evidence="4 7" id="KW-0812">Transmembrane</keyword>
<dbReference type="GO" id="GO:0015297">
    <property type="term" value="F:antiporter activity"/>
    <property type="evidence" value="ECO:0007669"/>
    <property type="project" value="InterPro"/>
</dbReference>
<feature type="transmembrane region" description="Helical" evidence="7">
    <location>
        <begin position="163"/>
        <end position="186"/>
    </location>
</feature>
<feature type="transmembrane region" description="Helical" evidence="7">
    <location>
        <begin position="192"/>
        <end position="214"/>
    </location>
</feature>
<dbReference type="EMBL" id="JRFU01000003">
    <property type="protein sequence ID" value="PWE88062.1"/>
    <property type="molecule type" value="Genomic_DNA"/>
</dbReference>
<name>A0A2V1JSX8_EUBRA</name>
<evidence type="ECO:0000256" key="5">
    <source>
        <dbReference type="ARBA" id="ARBA00022989"/>
    </source>
</evidence>
<dbReference type="PIRSF" id="PIRSF006603">
    <property type="entry name" value="DinF"/>
    <property type="match status" value="1"/>
</dbReference>
<keyword evidence="5 7" id="KW-1133">Transmembrane helix</keyword>
<dbReference type="PANTHER" id="PTHR43549">
    <property type="entry name" value="MULTIDRUG RESISTANCE PROTEIN YPNP-RELATED"/>
    <property type="match status" value="1"/>
</dbReference>
<dbReference type="Pfam" id="PF01554">
    <property type="entry name" value="MatE"/>
    <property type="match status" value="2"/>
</dbReference>
<feature type="transmembrane region" description="Helical" evidence="7">
    <location>
        <begin position="359"/>
        <end position="376"/>
    </location>
</feature>
<gene>
    <name evidence="8" type="ORF">LG34_00145</name>
</gene>
<evidence type="ECO:0000256" key="2">
    <source>
        <dbReference type="ARBA" id="ARBA00022448"/>
    </source>
</evidence>
<evidence type="ECO:0000256" key="7">
    <source>
        <dbReference type="SAM" id="Phobius"/>
    </source>
</evidence>
<keyword evidence="6 7" id="KW-0472">Membrane</keyword>
<evidence type="ECO:0000313" key="9">
    <source>
        <dbReference type="Proteomes" id="UP000245288"/>
    </source>
</evidence>
<proteinExistence type="predicted"/>